<evidence type="ECO:0000256" key="3">
    <source>
        <dbReference type="ARBA" id="ARBA00023004"/>
    </source>
</evidence>
<evidence type="ECO:0000256" key="2">
    <source>
        <dbReference type="ARBA" id="ARBA00022723"/>
    </source>
</evidence>
<organism evidence="6">
    <name type="scientific">marine sediment metagenome</name>
    <dbReference type="NCBI Taxonomy" id="412755"/>
    <lineage>
        <taxon>unclassified sequences</taxon>
        <taxon>metagenomes</taxon>
        <taxon>ecological metagenomes</taxon>
    </lineage>
</organism>
<dbReference type="EMBL" id="BARS01030441">
    <property type="protein sequence ID" value="GAG21847.1"/>
    <property type="molecule type" value="Genomic_DNA"/>
</dbReference>
<feature type="non-terminal residue" evidence="6">
    <location>
        <position position="151"/>
    </location>
</feature>
<dbReference type="InterPro" id="IPR058240">
    <property type="entry name" value="rSAM_sf"/>
</dbReference>
<sequence>MTGIGSNGILIDKAIAEEIKGAGVQSIAISIDSIRSEVHDTFRGKKGAFYQAMSGAAACKEAGLPFQFGMVIRKGILSEIPDMLKLAIESGADAAEFFDLVEAGRARIECRGESLNPEERKQVMEWLAQAQIDCPIIIRVPACPMYPLILQ</sequence>
<protein>
    <recommendedName>
        <fullName evidence="5">Radical SAM core domain-containing protein</fullName>
    </recommendedName>
</protein>
<accession>X0WF82</accession>
<dbReference type="PANTHER" id="PTHR11228:SF7">
    <property type="entry name" value="PQQA PEPTIDE CYCLASE"/>
    <property type="match status" value="1"/>
</dbReference>
<evidence type="ECO:0000259" key="5">
    <source>
        <dbReference type="Pfam" id="PF04055"/>
    </source>
</evidence>
<evidence type="ECO:0000256" key="1">
    <source>
        <dbReference type="ARBA" id="ARBA00022691"/>
    </source>
</evidence>
<comment type="caution">
    <text evidence="6">The sequence shown here is derived from an EMBL/GenBank/DDBJ whole genome shotgun (WGS) entry which is preliminary data.</text>
</comment>
<dbReference type="AlphaFoldDB" id="X0WF82"/>
<reference evidence="6" key="1">
    <citation type="journal article" date="2014" name="Front. Microbiol.">
        <title>High frequency of phylogenetically diverse reductive dehalogenase-homologous genes in deep subseafloor sedimentary metagenomes.</title>
        <authorList>
            <person name="Kawai M."/>
            <person name="Futagami T."/>
            <person name="Toyoda A."/>
            <person name="Takaki Y."/>
            <person name="Nishi S."/>
            <person name="Hori S."/>
            <person name="Arai W."/>
            <person name="Tsubouchi T."/>
            <person name="Morono Y."/>
            <person name="Uchiyama I."/>
            <person name="Ito T."/>
            <person name="Fujiyama A."/>
            <person name="Inagaki F."/>
            <person name="Takami H."/>
        </authorList>
    </citation>
    <scope>NUCLEOTIDE SEQUENCE</scope>
    <source>
        <strain evidence="6">Expedition CK06-06</strain>
    </source>
</reference>
<keyword evidence="1" id="KW-0949">S-adenosyl-L-methionine</keyword>
<dbReference type="PANTHER" id="PTHR11228">
    <property type="entry name" value="RADICAL SAM DOMAIN PROTEIN"/>
    <property type="match status" value="1"/>
</dbReference>
<dbReference type="SUPFAM" id="SSF102114">
    <property type="entry name" value="Radical SAM enzymes"/>
    <property type="match status" value="1"/>
</dbReference>
<evidence type="ECO:0000313" key="6">
    <source>
        <dbReference type="EMBL" id="GAG21847.1"/>
    </source>
</evidence>
<dbReference type="Gene3D" id="3.20.20.70">
    <property type="entry name" value="Aldolase class I"/>
    <property type="match status" value="1"/>
</dbReference>
<name>X0WF82_9ZZZZ</name>
<dbReference type="InterPro" id="IPR013785">
    <property type="entry name" value="Aldolase_TIM"/>
</dbReference>
<dbReference type="Pfam" id="PF04055">
    <property type="entry name" value="Radical_SAM"/>
    <property type="match status" value="1"/>
</dbReference>
<proteinExistence type="predicted"/>
<dbReference type="InterPro" id="IPR050377">
    <property type="entry name" value="Radical_SAM_PqqE_MftC-like"/>
</dbReference>
<keyword evidence="2" id="KW-0479">Metal-binding</keyword>
<dbReference type="GO" id="GO:0046872">
    <property type="term" value="F:metal ion binding"/>
    <property type="evidence" value="ECO:0007669"/>
    <property type="project" value="UniProtKB-KW"/>
</dbReference>
<evidence type="ECO:0000256" key="4">
    <source>
        <dbReference type="ARBA" id="ARBA00023014"/>
    </source>
</evidence>
<keyword evidence="4" id="KW-0411">Iron-sulfur</keyword>
<dbReference type="GO" id="GO:0051536">
    <property type="term" value="F:iron-sulfur cluster binding"/>
    <property type="evidence" value="ECO:0007669"/>
    <property type="project" value="UniProtKB-KW"/>
</dbReference>
<keyword evidence="3" id="KW-0408">Iron</keyword>
<feature type="domain" description="Radical SAM core" evidence="5">
    <location>
        <begin position="3"/>
        <end position="86"/>
    </location>
</feature>
<dbReference type="InterPro" id="IPR007197">
    <property type="entry name" value="rSAM"/>
</dbReference>
<dbReference type="GO" id="GO:0003824">
    <property type="term" value="F:catalytic activity"/>
    <property type="evidence" value="ECO:0007669"/>
    <property type="project" value="InterPro"/>
</dbReference>
<gene>
    <name evidence="6" type="ORF">S01H1_47478</name>
</gene>